<dbReference type="RefSeq" id="XP_055870367.1">
    <property type="nucleotide sequence ID" value="XM_056014392.1"/>
</dbReference>
<dbReference type="Gene3D" id="1.10.510.10">
    <property type="entry name" value="Transferase(Phosphotransferase) domain 1"/>
    <property type="match status" value="1"/>
</dbReference>
<evidence type="ECO:0000259" key="3">
    <source>
        <dbReference type="PROSITE" id="PS50011"/>
    </source>
</evidence>
<evidence type="ECO:0000256" key="1">
    <source>
        <dbReference type="ARBA" id="ARBA00022741"/>
    </source>
</evidence>
<dbReference type="InterPro" id="IPR008266">
    <property type="entry name" value="Tyr_kinase_AS"/>
</dbReference>
<dbReference type="Gene3D" id="1.10.533.10">
    <property type="entry name" value="Death Domain, Fas"/>
    <property type="match status" value="1"/>
</dbReference>
<dbReference type="PROSITE" id="PS00109">
    <property type="entry name" value="PROTEIN_KINASE_TYR"/>
    <property type="match status" value="1"/>
</dbReference>
<dbReference type="InterPro" id="IPR000719">
    <property type="entry name" value="Prot_kinase_dom"/>
</dbReference>
<dbReference type="GO" id="GO:1902533">
    <property type="term" value="P:positive regulation of intracellular signal transduction"/>
    <property type="evidence" value="ECO:0007669"/>
    <property type="project" value="UniProtKB-ARBA"/>
</dbReference>
<name>A0A9W2Z5S8_BIOGL</name>
<sequence>MDDGKPMKRTTAGGKEAAITCNNFQVQFNKLLKDAISDLFISFVRAENIVSVFKKYSQKVLVDKDIEIVKRKAEYKGNIEANEELLNRLVTYNDWFPCLLQCLRDKDVNQGHVAQQMEDIGDFLRKELERELENQKFQYSTVSSSAGKLLQLCTMCIEQDFSPNSRRILMKIKQITFDILTHLIFSTTLISQELTDKDILNAIENVLASPEFHQDQETNKEIKMARADIKRDIVLILSSVVRNIDLRENSLLNIKFEQILKKTLVDQDTLVHDLSLLLSAYVQNDFFKFLKEMTLNLDDMLQSLLSHLRFYATYSVVNSKVEIQILAYLEGLEKLATFEKIKKKMKDMSVLKKLYCIIKEIGSSKCYVAFVSIQSTLDFFQAEEKNQETTETEGIKRLQESCLEDNAFEKTLSRNAVVIENCLKEYCEKLSRWRQLQEYQVRNDLTQLLKIIHRIQNRIDEFHAIFISSKLPETLELICLYLKSKEILHTALMICLTLVEKSSFFSQALVRNTFFNMLSSIMEGIEGNGFTEPSIFFCLKELSENTQNMASLIMLTTVNQSKEKCFFLDNTDIRKKLSNCVRSSNYLVFVTAKVLLSPHEKQDDAIKFLIHWLKEAMSNQQYMTKHGLSAKLILYCLYLLSSNSSNKRMIEENAYVTTLHQHIHLETDPSIALNYILLLKKLEEEEEKEELPAIMSFEKHEPFRENVTLKDISTSNTLEVRKDDKLPAIVGFKEYESIWGDAILKEPDGTCNNLQVRKEVEETLPTNVSFGKYELSKENVKLSIPISTNNALQVWKGRMNAGVDVAVKMNSGSMPQNEFLIEAKILSKMQNEHIIQFLGVVLDQTSYIVTEFIPNGTLLKVLKTDYANLIQLYDILVMNVEVCEGMNYLESHKIVHRDLRAENIFVGYNFKVYIAGFGNATAIDNENHQISRKDYSYKIKWAAPEAAKNKQFSSKSDVWSFGILMYETVTFGCEPYDKKSDSDVIQMIQDGGCLSKPQNERFEIPVAFYDIMKSCWRLLPEDRPTFENLLNNFVKYV</sequence>
<dbReference type="InterPro" id="IPR001245">
    <property type="entry name" value="Ser-Thr/Tyr_kinase_cat_dom"/>
</dbReference>
<dbReference type="InterPro" id="IPR020635">
    <property type="entry name" value="Tyr_kinase_cat_dom"/>
</dbReference>
<organism evidence="4 6">
    <name type="scientific">Biomphalaria glabrata</name>
    <name type="common">Bloodfluke planorb</name>
    <name type="synonym">Freshwater snail</name>
    <dbReference type="NCBI Taxonomy" id="6526"/>
    <lineage>
        <taxon>Eukaryota</taxon>
        <taxon>Metazoa</taxon>
        <taxon>Spiralia</taxon>
        <taxon>Lophotrochozoa</taxon>
        <taxon>Mollusca</taxon>
        <taxon>Gastropoda</taxon>
        <taxon>Heterobranchia</taxon>
        <taxon>Euthyneura</taxon>
        <taxon>Panpulmonata</taxon>
        <taxon>Hygrophila</taxon>
        <taxon>Lymnaeoidea</taxon>
        <taxon>Planorbidae</taxon>
        <taxon>Biomphalaria</taxon>
    </lineage>
</organism>
<dbReference type="InterPro" id="IPR011029">
    <property type="entry name" value="DEATH-like_dom_sf"/>
</dbReference>
<dbReference type="GO" id="GO:0005524">
    <property type="term" value="F:ATP binding"/>
    <property type="evidence" value="ECO:0007669"/>
    <property type="project" value="UniProtKB-KW"/>
</dbReference>
<dbReference type="CDD" id="cd00192">
    <property type="entry name" value="PTKc"/>
    <property type="match status" value="1"/>
</dbReference>
<dbReference type="GeneID" id="106062362"/>
<dbReference type="InterPro" id="IPR011009">
    <property type="entry name" value="Kinase-like_dom_sf"/>
</dbReference>
<dbReference type="PROSITE" id="PS50011">
    <property type="entry name" value="PROTEIN_KINASE_DOM"/>
    <property type="match status" value="1"/>
</dbReference>
<dbReference type="SUPFAM" id="SSF56112">
    <property type="entry name" value="Protein kinase-like (PK-like)"/>
    <property type="match status" value="1"/>
</dbReference>
<evidence type="ECO:0000313" key="5">
    <source>
        <dbReference type="RefSeq" id="XP_055870367.1"/>
    </source>
</evidence>
<dbReference type="InterPro" id="IPR050198">
    <property type="entry name" value="Non-receptor_tyrosine_kinases"/>
</dbReference>
<keyword evidence="2" id="KW-0067">ATP-binding</keyword>
<reference evidence="5 6" key="1">
    <citation type="submission" date="2025-04" db="UniProtKB">
        <authorList>
            <consortium name="RefSeq"/>
        </authorList>
    </citation>
    <scope>IDENTIFICATION</scope>
</reference>
<dbReference type="PANTHER" id="PTHR24418">
    <property type="entry name" value="TYROSINE-PROTEIN KINASE"/>
    <property type="match status" value="1"/>
</dbReference>
<feature type="domain" description="Protein kinase" evidence="3">
    <location>
        <begin position="780"/>
        <end position="1037"/>
    </location>
</feature>
<dbReference type="AlphaFoldDB" id="A0A9W2Z5S8"/>
<dbReference type="RefSeq" id="XP_055870368.1">
    <property type="nucleotide sequence ID" value="XM_056014393.1"/>
</dbReference>
<dbReference type="SMART" id="SM00219">
    <property type="entry name" value="TyrKc"/>
    <property type="match status" value="1"/>
</dbReference>
<dbReference type="GO" id="GO:0004713">
    <property type="term" value="F:protein tyrosine kinase activity"/>
    <property type="evidence" value="ECO:0007669"/>
    <property type="project" value="InterPro"/>
</dbReference>
<keyword evidence="4" id="KW-1185">Reference proteome</keyword>
<dbReference type="Pfam" id="PF07714">
    <property type="entry name" value="PK_Tyr_Ser-Thr"/>
    <property type="match status" value="1"/>
</dbReference>
<dbReference type="PRINTS" id="PR00109">
    <property type="entry name" value="TYRKINASE"/>
</dbReference>
<gene>
    <name evidence="5 6" type="primary">LOC106062362</name>
</gene>
<dbReference type="GO" id="GO:0031349">
    <property type="term" value="P:positive regulation of defense response"/>
    <property type="evidence" value="ECO:0007669"/>
    <property type="project" value="UniProtKB-ARBA"/>
</dbReference>
<evidence type="ECO:0000313" key="4">
    <source>
        <dbReference type="Proteomes" id="UP001165740"/>
    </source>
</evidence>
<protein>
    <submittedName>
        <fullName evidence="5 6">Uncharacterized protein LOC106062362 isoform X1</fullName>
    </submittedName>
</protein>
<evidence type="ECO:0000313" key="6">
    <source>
        <dbReference type="RefSeq" id="XP_055870368.1"/>
    </source>
</evidence>
<evidence type="ECO:0000256" key="2">
    <source>
        <dbReference type="ARBA" id="ARBA00022840"/>
    </source>
</evidence>
<accession>A0A9W2Z5S8</accession>
<dbReference type="OrthoDB" id="6191690at2759"/>
<dbReference type="Proteomes" id="UP001165740">
    <property type="component" value="Chromosome 16"/>
</dbReference>
<proteinExistence type="predicted"/>
<keyword evidence="1" id="KW-0547">Nucleotide-binding</keyword>